<sequence>MSDVNLVSTFKPDLAGAVSYAPVGTTLPTDATTALDAKFTKLGYISEDGMTKASDFDSDTEKAWGGAVVNNVFNGKTITFEFKLIELLNKAVNQAVFGPDNVTGDLDTGMVVKDTNTEPETFSWIVDTIAKNGTLVRIVIPSASITDMDDLVFATSESAGYDITITANPDDKGVTNYTYMKSVTNSVEKES</sequence>
<evidence type="ECO:0008006" key="3">
    <source>
        <dbReference type="Google" id="ProtNLM"/>
    </source>
</evidence>
<organism evidence="1 2">
    <name type="scientific">Lactobacillus colini</name>
    <dbReference type="NCBI Taxonomy" id="1819254"/>
    <lineage>
        <taxon>Bacteria</taxon>
        <taxon>Bacillati</taxon>
        <taxon>Bacillota</taxon>
        <taxon>Bacilli</taxon>
        <taxon>Lactobacillales</taxon>
        <taxon>Lactobacillaceae</taxon>
        <taxon>Lactobacillus</taxon>
    </lineage>
</organism>
<dbReference type="RefSeq" id="WP_209685432.1">
    <property type="nucleotide sequence ID" value="NZ_JAGGLU010000001.1"/>
</dbReference>
<evidence type="ECO:0000313" key="2">
    <source>
        <dbReference type="Proteomes" id="UP001519292"/>
    </source>
</evidence>
<dbReference type="Proteomes" id="UP001519292">
    <property type="component" value="Unassembled WGS sequence"/>
</dbReference>
<reference evidence="1 2" key="1">
    <citation type="submission" date="2021-03" db="EMBL/GenBank/DDBJ databases">
        <title>Genomic Encyclopedia of Type Strains, Phase IV (KMG-IV): sequencing the most valuable type-strain genomes for metagenomic binning, comparative biology and taxonomic classification.</title>
        <authorList>
            <person name="Goeker M."/>
        </authorList>
    </citation>
    <scope>NUCLEOTIDE SEQUENCE [LARGE SCALE GENOMIC DNA]</scope>
    <source>
        <strain evidence="1 2">DSM 101872</strain>
    </source>
</reference>
<evidence type="ECO:0000313" key="1">
    <source>
        <dbReference type="EMBL" id="MBP2057013.1"/>
    </source>
</evidence>
<accession>A0ABS4MBM6</accession>
<dbReference type="InterPro" id="IPR058154">
    <property type="entry name" value="Bxb1_TTP-like"/>
</dbReference>
<gene>
    <name evidence="1" type="ORF">J2Z60_000175</name>
</gene>
<protein>
    <recommendedName>
        <fullName evidence="3">Phage tail protein</fullName>
    </recommendedName>
</protein>
<keyword evidence="2" id="KW-1185">Reference proteome</keyword>
<proteinExistence type="predicted"/>
<comment type="caution">
    <text evidence="1">The sequence shown here is derived from an EMBL/GenBank/DDBJ whole genome shotgun (WGS) entry which is preliminary data.</text>
</comment>
<name>A0ABS4MBM6_9LACO</name>
<dbReference type="Pfam" id="PF25681">
    <property type="entry name" value="Phage_TTP_17"/>
    <property type="match status" value="1"/>
</dbReference>
<dbReference type="EMBL" id="JAGGLU010000001">
    <property type="protein sequence ID" value="MBP2057013.1"/>
    <property type="molecule type" value="Genomic_DNA"/>
</dbReference>